<proteinExistence type="predicted"/>
<organism evidence="2">
    <name type="scientific">Anguilla anguilla</name>
    <name type="common">European freshwater eel</name>
    <name type="synonym">Muraena anguilla</name>
    <dbReference type="NCBI Taxonomy" id="7936"/>
    <lineage>
        <taxon>Eukaryota</taxon>
        <taxon>Metazoa</taxon>
        <taxon>Chordata</taxon>
        <taxon>Craniata</taxon>
        <taxon>Vertebrata</taxon>
        <taxon>Euteleostomi</taxon>
        <taxon>Actinopterygii</taxon>
        <taxon>Neopterygii</taxon>
        <taxon>Teleostei</taxon>
        <taxon>Anguilliformes</taxon>
        <taxon>Anguillidae</taxon>
        <taxon>Anguilla</taxon>
    </lineage>
</organism>
<protein>
    <submittedName>
        <fullName evidence="2">Uncharacterized protein</fullName>
    </submittedName>
</protein>
<sequence length="23" mass="2402">MNSQGARVNNSAFGDAGKCISHH</sequence>
<dbReference type="EMBL" id="GBXM01056228">
    <property type="protein sequence ID" value="JAH52349.1"/>
    <property type="molecule type" value="Transcribed_RNA"/>
</dbReference>
<feature type="compositionally biased region" description="Polar residues" evidence="1">
    <location>
        <begin position="1"/>
        <end position="12"/>
    </location>
</feature>
<dbReference type="AlphaFoldDB" id="A0A0E9TFC0"/>
<reference evidence="2" key="2">
    <citation type="journal article" date="2015" name="Fish Shellfish Immunol.">
        <title>Early steps in the European eel (Anguilla anguilla)-Vibrio vulnificus interaction in the gills: Role of the RtxA13 toxin.</title>
        <authorList>
            <person name="Callol A."/>
            <person name="Pajuelo D."/>
            <person name="Ebbesson L."/>
            <person name="Teles M."/>
            <person name="MacKenzie S."/>
            <person name="Amaro C."/>
        </authorList>
    </citation>
    <scope>NUCLEOTIDE SEQUENCE</scope>
</reference>
<reference evidence="2" key="1">
    <citation type="submission" date="2014-11" db="EMBL/GenBank/DDBJ databases">
        <authorList>
            <person name="Amaro Gonzalez C."/>
        </authorList>
    </citation>
    <scope>NUCLEOTIDE SEQUENCE</scope>
</reference>
<feature type="region of interest" description="Disordered" evidence="1">
    <location>
        <begin position="1"/>
        <end position="23"/>
    </location>
</feature>
<evidence type="ECO:0000256" key="1">
    <source>
        <dbReference type="SAM" id="MobiDB-lite"/>
    </source>
</evidence>
<evidence type="ECO:0000313" key="2">
    <source>
        <dbReference type="EMBL" id="JAH52349.1"/>
    </source>
</evidence>
<accession>A0A0E9TFC0</accession>
<name>A0A0E9TFC0_ANGAN</name>